<feature type="compositionally biased region" description="Polar residues" evidence="1">
    <location>
        <begin position="313"/>
        <end position="331"/>
    </location>
</feature>
<evidence type="ECO:0000313" key="3">
    <source>
        <dbReference type="EMBL" id="KLU91304.1"/>
    </source>
</evidence>
<dbReference type="AlphaFoldDB" id="A0A0C4EAY8"/>
<reference evidence="4" key="4">
    <citation type="journal article" date="2015" name="G3 (Bethesda)">
        <title>Genome sequences of three phytopathogenic species of the Magnaporthaceae family of fungi.</title>
        <authorList>
            <person name="Okagaki L.H."/>
            <person name="Nunes C.C."/>
            <person name="Sailsbery J."/>
            <person name="Clay B."/>
            <person name="Brown D."/>
            <person name="John T."/>
            <person name="Oh Y."/>
            <person name="Young N."/>
            <person name="Fitzgerald M."/>
            <person name="Haas B.J."/>
            <person name="Zeng Q."/>
            <person name="Young S."/>
            <person name="Adiconis X."/>
            <person name="Fan L."/>
            <person name="Levin J.Z."/>
            <person name="Mitchell T.K."/>
            <person name="Okubara P.A."/>
            <person name="Farman M.L."/>
            <person name="Kohn L.M."/>
            <person name="Birren B."/>
            <person name="Ma L.-J."/>
            <person name="Dean R.A."/>
        </authorList>
    </citation>
    <scope>NUCLEOTIDE SEQUENCE</scope>
    <source>
        <strain evidence="4">ATCC 64411 / 73-15</strain>
    </source>
</reference>
<keyword evidence="2" id="KW-1133">Transmembrane helix</keyword>
<feature type="compositionally biased region" description="Low complexity" evidence="1">
    <location>
        <begin position="415"/>
        <end position="431"/>
    </location>
</feature>
<evidence type="ECO:0000256" key="2">
    <source>
        <dbReference type="SAM" id="Phobius"/>
    </source>
</evidence>
<evidence type="ECO:0000313" key="5">
    <source>
        <dbReference type="Proteomes" id="UP000011715"/>
    </source>
</evidence>
<name>A0A0C4EAY8_MAGP6</name>
<reference evidence="4" key="5">
    <citation type="submission" date="2015-06" db="UniProtKB">
        <authorList>
            <consortium name="EnsemblFungi"/>
        </authorList>
    </citation>
    <scope>IDENTIFICATION</scope>
    <source>
        <strain evidence="4">ATCC 64411</strain>
    </source>
</reference>
<dbReference type="STRING" id="644358.A0A0C4EAY8"/>
<gene>
    <name evidence="3" type="ORF">MAPG_09825</name>
</gene>
<reference evidence="3" key="3">
    <citation type="submission" date="2011-03" db="EMBL/GenBank/DDBJ databases">
        <title>Annotation of Magnaporthe poae ATCC 64411.</title>
        <authorList>
            <person name="Ma L.-J."/>
            <person name="Dead R."/>
            <person name="Young S.K."/>
            <person name="Zeng Q."/>
            <person name="Gargeya S."/>
            <person name="Fitzgerald M."/>
            <person name="Haas B."/>
            <person name="Abouelleil A."/>
            <person name="Alvarado L."/>
            <person name="Arachchi H.M."/>
            <person name="Berlin A."/>
            <person name="Brown A."/>
            <person name="Chapman S.B."/>
            <person name="Chen Z."/>
            <person name="Dunbar C."/>
            <person name="Freedman E."/>
            <person name="Gearin G."/>
            <person name="Gellesch M."/>
            <person name="Goldberg J."/>
            <person name="Griggs A."/>
            <person name="Gujja S."/>
            <person name="Heiman D."/>
            <person name="Howarth C."/>
            <person name="Larson L."/>
            <person name="Lui A."/>
            <person name="MacDonald P.J.P."/>
            <person name="Mehta T."/>
            <person name="Montmayeur A."/>
            <person name="Murphy C."/>
            <person name="Neiman D."/>
            <person name="Pearson M."/>
            <person name="Priest M."/>
            <person name="Roberts A."/>
            <person name="Saif S."/>
            <person name="Shea T."/>
            <person name="Shenoy N."/>
            <person name="Sisk P."/>
            <person name="Stolte C."/>
            <person name="Sykes S."/>
            <person name="Yandava C."/>
            <person name="Wortman J."/>
            <person name="Nusbaum C."/>
            <person name="Birren B."/>
        </authorList>
    </citation>
    <scope>NUCLEOTIDE SEQUENCE</scope>
    <source>
        <strain evidence="3">ATCC 64411</strain>
    </source>
</reference>
<sequence>MGLAPYIGSYTGDQRTPKHTARGGTMRGGDVEHGTGGRAALLERPWVARLMVTALLALLLFAVIGCIVSCIVLSGAVGVPEMCLAQSFMFFACILSLFYIIMHLVAARRNLPLDKTRALQHPLQSWAIIVARIALVFWLVSVVSVPASFTKLNKADVARIRPGHVDLVVCAFGLIAILIIVYMIESSERPFTLPRISRPCDLPQPEHVTCRISSLGLEVDERPPSSHRTKRSWAGSLETLDEKCEHEYAEGLTPLDMVAHEIKAANPPSNGQQQQQHARNKSASTTASSVRTRTASSTPMGPRSMPTAIKAASTKSAETNTDRSLPQQPRPTYTPLLRGDGDTKNEEGSRDNAAGNIGQAPTPSPKPRLLVPGDNKSAAGWKSQWSQLKADAGIESQGSTPAMSTTTTFSGPSVARRGTTGSSSSSSRASSIRGPRTMASRTGSSSSLHAAQTRQTQSAIQTANPSGLGWDPRYGGWPARQKSYHRPRPPLHNAQHQLRGYPSSGQQPRPRTAVPSVRSSASAGSMSARPRGHEVFGRAARQLKSQGLPPRPVVAAGPKEQKVPGSWE</sequence>
<proteinExistence type="predicted"/>
<reference evidence="5" key="2">
    <citation type="submission" date="2010-05" db="EMBL/GenBank/DDBJ databases">
        <title>The genome sequence of Magnaporthe poae strain ATCC 64411.</title>
        <authorList>
            <person name="Ma L.-J."/>
            <person name="Dead R."/>
            <person name="Young S."/>
            <person name="Zeng Q."/>
            <person name="Koehrsen M."/>
            <person name="Alvarado L."/>
            <person name="Berlin A."/>
            <person name="Chapman S.B."/>
            <person name="Chen Z."/>
            <person name="Freedman E."/>
            <person name="Gellesch M."/>
            <person name="Goldberg J."/>
            <person name="Griggs A."/>
            <person name="Gujja S."/>
            <person name="Heilman E.R."/>
            <person name="Heiman D."/>
            <person name="Hepburn T."/>
            <person name="Howarth C."/>
            <person name="Jen D."/>
            <person name="Larson L."/>
            <person name="Mehta T."/>
            <person name="Neiman D."/>
            <person name="Pearson M."/>
            <person name="Roberts A."/>
            <person name="Saif S."/>
            <person name="Shea T."/>
            <person name="Shenoy N."/>
            <person name="Sisk P."/>
            <person name="Stolte C."/>
            <person name="Sykes S."/>
            <person name="Walk T."/>
            <person name="White J."/>
            <person name="Yandava C."/>
            <person name="Haas B."/>
            <person name="Nusbaum C."/>
            <person name="Birren B."/>
        </authorList>
    </citation>
    <scope>NUCLEOTIDE SEQUENCE [LARGE SCALE GENOMIC DNA]</scope>
    <source>
        <strain evidence="5">ATCC 64411 / 73-15</strain>
    </source>
</reference>
<feature type="compositionally biased region" description="Low complexity" evidence="1">
    <location>
        <begin position="511"/>
        <end position="529"/>
    </location>
</feature>
<evidence type="ECO:0000256" key="1">
    <source>
        <dbReference type="SAM" id="MobiDB-lite"/>
    </source>
</evidence>
<feature type="transmembrane region" description="Helical" evidence="2">
    <location>
        <begin position="88"/>
        <end position="106"/>
    </location>
</feature>
<feature type="compositionally biased region" description="Polar residues" evidence="1">
    <location>
        <begin position="267"/>
        <end position="277"/>
    </location>
</feature>
<reference evidence="3" key="1">
    <citation type="submission" date="2010-05" db="EMBL/GenBank/DDBJ databases">
        <title>The Genome Sequence of Magnaporthe poae strain ATCC 64411.</title>
        <authorList>
            <consortium name="The Broad Institute Genome Sequencing Platform"/>
            <consortium name="Broad Institute Genome Sequencing Center for Infectious Disease"/>
            <person name="Ma L.-J."/>
            <person name="Dead R."/>
            <person name="Young S."/>
            <person name="Zeng Q."/>
            <person name="Koehrsen M."/>
            <person name="Alvarado L."/>
            <person name="Berlin A."/>
            <person name="Chapman S.B."/>
            <person name="Chen Z."/>
            <person name="Freedman E."/>
            <person name="Gellesch M."/>
            <person name="Goldberg J."/>
            <person name="Griggs A."/>
            <person name="Gujja S."/>
            <person name="Heilman E.R."/>
            <person name="Heiman D."/>
            <person name="Hepburn T."/>
            <person name="Howarth C."/>
            <person name="Jen D."/>
            <person name="Larson L."/>
            <person name="Mehta T."/>
            <person name="Neiman D."/>
            <person name="Pearson M."/>
            <person name="Roberts A."/>
            <person name="Saif S."/>
            <person name="Shea T."/>
            <person name="Shenoy N."/>
            <person name="Sisk P."/>
            <person name="Stolte C."/>
            <person name="Sykes S."/>
            <person name="Walk T."/>
            <person name="White J."/>
            <person name="Yandava C."/>
            <person name="Haas B."/>
            <person name="Nusbaum C."/>
            <person name="Birren B."/>
        </authorList>
    </citation>
    <scope>NUCLEOTIDE SEQUENCE</scope>
    <source>
        <strain evidence="3">ATCC 64411</strain>
    </source>
</reference>
<feature type="compositionally biased region" description="Polar residues" evidence="1">
    <location>
        <begin position="439"/>
        <end position="465"/>
    </location>
</feature>
<keyword evidence="2" id="KW-0472">Membrane</keyword>
<dbReference type="VEuPathDB" id="FungiDB:MAPG_09825"/>
<feature type="region of interest" description="Disordered" evidence="1">
    <location>
        <begin position="1"/>
        <end position="29"/>
    </location>
</feature>
<feature type="transmembrane region" description="Helical" evidence="2">
    <location>
        <begin position="126"/>
        <end position="145"/>
    </location>
</feature>
<feature type="compositionally biased region" description="Polar residues" evidence="1">
    <location>
        <begin position="396"/>
        <end position="411"/>
    </location>
</feature>
<dbReference type="EMBL" id="ADBL01002517">
    <property type="status" value="NOT_ANNOTATED_CDS"/>
    <property type="molecule type" value="Genomic_DNA"/>
</dbReference>
<dbReference type="OMA" id="DEKCEHE"/>
<dbReference type="EnsemblFungi" id="MAPG_09825T0">
    <property type="protein sequence ID" value="MAPG_09825T0"/>
    <property type="gene ID" value="MAPG_09825"/>
</dbReference>
<evidence type="ECO:0000313" key="4">
    <source>
        <dbReference type="EnsemblFungi" id="MAPG_09825T0"/>
    </source>
</evidence>
<feature type="region of interest" description="Disordered" evidence="1">
    <location>
        <begin position="265"/>
        <end position="568"/>
    </location>
</feature>
<organism evidence="4 5">
    <name type="scientific">Magnaporthiopsis poae (strain ATCC 64411 / 73-15)</name>
    <name type="common">Kentucky bluegrass fungus</name>
    <name type="synonym">Magnaporthe poae</name>
    <dbReference type="NCBI Taxonomy" id="644358"/>
    <lineage>
        <taxon>Eukaryota</taxon>
        <taxon>Fungi</taxon>
        <taxon>Dikarya</taxon>
        <taxon>Ascomycota</taxon>
        <taxon>Pezizomycotina</taxon>
        <taxon>Sordariomycetes</taxon>
        <taxon>Sordariomycetidae</taxon>
        <taxon>Magnaporthales</taxon>
        <taxon>Magnaporthaceae</taxon>
        <taxon>Magnaporthiopsis</taxon>
    </lineage>
</organism>
<dbReference type="EMBL" id="GL876977">
    <property type="protein sequence ID" value="KLU91304.1"/>
    <property type="molecule type" value="Genomic_DNA"/>
</dbReference>
<feature type="transmembrane region" description="Helical" evidence="2">
    <location>
        <begin position="165"/>
        <end position="184"/>
    </location>
</feature>
<dbReference type="Proteomes" id="UP000011715">
    <property type="component" value="Unassembled WGS sequence"/>
</dbReference>
<feature type="compositionally biased region" description="Low complexity" evidence="1">
    <location>
        <begin position="282"/>
        <end position="298"/>
    </location>
</feature>
<protein>
    <submittedName>
        <fullName evidence="3 4">Uncharacterized protein</fullName>
    </submittedName>
</protein>
<feature type="transmembrane region" description="Helical" evidence="2">
    <location>
        <begin position="50"/>
        <end position="76"/>
    </location>
</feature>
<feature type="compositionally biased region" description="Basic and acidic residues" evidence="1">
    <location>
        <begin position="339"/>
        <end position="350"/>
    </location>
</feature>
<keyword evidence="2" id="KW-0812">Transmembrane</keyword>
<keyword evidence="5" id="KW-1185">Reference proteome</keyword>
<dbReference type="OrthoDB" id="3531381at2759"/>
<dbReference type="eggNOG" id="ENOG502T4ND">
    <property type="taxonomic scope" value="Eukaryota"/>
</dbReference>
<accession>A0A0C4EAY8</accession>